<keyword evidence="1" id="KW-1133">Transmembrane helix</keyword>
<dbReference type="STRING" id="452652.KSE_64280"/>
<evidence type="ECO:0000313" key="4">
    <source>
        <dbReference type="Proteomes" id="UP000007076"/>
    </source>
</evidence>
<dbReference type="KEGG" id="ksk:KSE_64280"/>
<dbReference type="Pfam" id="PF07811">
    <property type="entry name" value="TadE"/>
    <property type="match status" value="1"/>
</dbReference>
<dbReference type="EMBL" id="AP010968">
    <property type="protein sequence ID" value="BAJ32187.1"/>
    <property type="molecule type" value="Genomic_DNA"/>
</dbReference>
<keyword evidence="1" id="KW-0812">Transmembrane</keyword>
<dbReference type="HOGENOM" id="CLU_117215_1_2_11"/>
<evidence type="ECO:0000313" key="3">
    <source>
        <dbReference type="EMBL" id="BAJ32187.1"/>
    </source>
</evidence>
<feature type="transmembrane region" description="Helical" evidence="1">
    <location>
        <begin position="6"/>
        <end position="28"/>
    </location>
</feature>
<proteinExistence type="predicted"/>
<gene>
    <name evidence="3" type="ordered locus">KSE_64280</name>
</gene>
<reference evidence="3 4" key="1">
    <citation type="journal article" date="2010" name="DNA Res.">
        <title>Genome sequence of Kitasatospora setae NBRC 14216T: an evolutionary snapshot of the family Streptomycetaceae.</title>
        <authorList>
            <person name="Ichikawa N."/>
            <person name="Oguchi A."/>
            <person name="Ikeda H."/>
            <person name="Ishikawa J."/>
            <person name="Kitani S."/>
            <person name="Watanabe Y."/>
            <person name="Nakamura S."/>
            <person name="Katano Y."/>
            <person name="Kishi E."/>
            <person name="Sasagawa M."/>
            <person name="Ankai A."/>
            <person name="Fukui S."/>
            <person name="Hashimoto Y."/>
            <person name="Kamata S."/>
            <person name="Otoguro M."/>
            <person name="Tanikawa S."/>
            <person name="Nihira T."/>
            <person name="Horinouchi S."/>
            <person name="Ohnishi Y."/>
            <person name="Hayakawa M."/>
            <person name="Kuzuyama T."/>
            <person name="Arisawa A."/>
            <person name="Nomoto F."/>
            <person name="Miura H."/>
            <person name="Takahashi Y."/>
            <person name="Fujita N."/>
        </authorList>
    </citation>
    <scope>NUCLEOTIDE SEQUENCE [LARGE SCALE GENOMIC DNA]</scope>
    <source>
        <strain evidence="4">ATCC 33774 / DSM 43861 / JCM 3304 / KCC A-0304 / NBRC 14216 / KM-6054</strain>
    </source>
</reference>
<dbReference type="InterPro" id="IPR012495">
    <property type="entry name" value="TadE-like_dom"/>
</dbReference>
<keyword evidence="1" id="KW-0472">Membrane</keyword>
<evidence type="ECO:0000259" key="2">
    <source>
        <dbReference type="Pfam" id="PF07811"/>
    </source>
</evidence>
<name>E4N203_KITSK</name>
<evidence type="ECO:0000256" key="1">
    <source>
        <dbReference type="SAM" id="Phobius"/>
    </source>
</evidence>
<sequence>MTISLAIVFPAVLFMILLVVQAGLWWYAEQAALAAAREGVEAGRVNGAPTGAGEQRASEFVGRLGQLATLRQPPRQTGNDPDLYQLSVTVKPLTLIPFVDTTITKTAGAPREKFVPPGAP</sequence>
<dbReference type="RefSeq" id="WP_014139483.1">
    <property type="nucleotide sequence ID" value="NC_016109.1"/>
</dbReference>
<dbReference type="AlphaFoldDB" id="E4N203"/>
<feature type="domain" description="TadE-like" evidence="2">
    <location>
        <begin position="5"/>
        <end position="40"/>
    </location>
</feature>
<dbReference type="eggNOG" id="ENOG503206S">
    <property type="taxonomic scope" value="Bacteria"/>
</dbReference>
<keyword evidence="4" id="KW-1185">Reference proteome</keyword>
<organism evidence="3 4">
    <name type="scientific">Kitasatospora setae (strain ATCC 33774 / DSM 43861 / JCM 3304 / KCC A-0304 / NBRC 14216 / KM-6054)</name>
    <name type="common">Streptomyces setae</name>
    <dbReference type="NCBI Taxonomy" id="452652"/>
    <lineage>
        <taxon>Bacteria</taxon>
        <taxon>Bacillati</taxon>
        <taxon>Actinomycetota</taxon>
        <taxon>Actinomycetes</taxon>
        <taxon>Kitasatosporales</taxon>
        <taxon>Streptomycetaceae</taxon>
        <taxon>Kitasatospora</taxon>
    </lineage>
</organism>
<accession>E4N203</accession>
<dbReference type="Proteomes" id="UP000007076">
    <property type="component" value="Chromosome"/>
</dbReference>
<dbReference type="PATRIC" id="fig|452652.3.peg.6451"/>
<protein>
    <recommendedName>
        <fullName evidence="2">TadE-like domain-containing protein</fullName>
    </recommendedName>
</protein>